<dbReference type="PANTHER" id="PTHR12346:SF0">
    <property type="entry name" value="SIN3A, ISOFORM G"/>
    <property type="match status" value="1"/>
</dbReference>
<evidence type="ECO:0000256" key="3">
    <source>
        <dbReference type="ARBA" id="ARBA00022737"/>
    </source>
</evidence>
<proteinExistence type="predicted"/>
<dbReference type="FunFam" id="1.20.1160.11:FF:000001">
    <property type="entry name" value="Paired amphipathic helix protein Sin3"/>
    <property type="match status" value="1"/>
</dbReference>
<dbReference type="Pfam" id="PF02671">
    <property type="entry name" value="PAH"/>
    <property type="match status" value="3"/>
</dbReference>
<protein>
    <recommendedName>
        <fullName evidence="9">Histone deacetylase interacting domain-containing protein</fullName>
    </recommendedName>
</protein>
<dbReference type="InterPro" id="IPR036600">
    <property type="entry name" value="PAH_sf"/>
</dbReference>
<keyword evidence="4" id="KW-0805">Transcription regulation</keyword>
<name>D4ANP6_ARTBC</name>
<dbReference type="SUPFAM" id="SSF47762">
    <property type="entry name" value="PAH2 domain"/>
    <property type="match status" value="3"/>
</dbReference>
<dbReference type="InterPro" id="IPR003822">
    <property type="entry name" value="PAH"/>
</dbReference>
<dbReference type="Pfam" id="PF16879">
    <property type="entry name" value="Sin3a_C"/>
    <property type="match status" value="1"/>
</dbReference>
<dbReference type="InterPro" id="IPR039774">
    <property type="entry name" value="Sin3-like"/>
</dbReference>
<dbReference type="OMA" id="MCEEVIK"/>
<keyword evidence="2" id="KW-0678">Repressor</keyword>
<feature type="compositionally biased region" description="Low complexity" evidence="8">
    <location>
        <begin position="132"/>
        <end position="154"/>
    </location>
</feature>
<dbReference type="PANTHER" id="PTHR12346">
    <property type="entry name" value="SIN3B-RELATED"/>
    <property type="match status" value="1"/>
</dbReference>
<feature type="compositionally biased region" description="Basic and acidic residues" evidence="8">
    <location>
        <begin position="898"/>
        <end position="908"/>
    </location>
</feature>
<organism evidence="10 11">
    <name type="scientific">Arthroderma benhamiae (strain ATCC MYA-4681 / CBS 112371)</name>
    <name type="common">Trichophyton mentagrophytes</name>
    <dbReference type="NCBI Taxonomy" id="663331"/>
    <lineage>
        <taxon>Eukaryota</taxon>
        <taxon>Fungi</taxon>
        <taxon>Dikarya</taxon>
        <taxon>Ascomycota</taxon>
        <taxon>Pezizomycotina</taxon>
        <taxon>Eurotiomycetes</taxon>
        <taxon>Eurotiomycetidae</taxon>
        <taxon>Onygenales</taxon>
        <taxon>Arthrodermataceae</taxon>
        <taxon>Trichophyton</taxon>
    </lineage>
</organism>
<evidence type="ECO:0000259" key="9">
    <source>
        <dbReference type="SMART" id="SM00761"/>
    </source>
</evidence>
<feature type="compositionally biased region" description="Basic and acidic residues" evidence="8">
    <location>
        <begin position="1323"/>
        <end position="1350"/>
    </location>
</feature>
<feature type="region of interest" description="Disordered" evidence="8">
    <location>
        <begin position="89"/>
        <end position="243"/>
    </location>
</feature>
<gene>
    <name evidence="10" type="ORF">ARB_05863</name>
</gene>
<feature type="domain" description="Histone deacetylase interacting" evidence="9">
    <location>
        <begin position="567"/>
        <end position="668"/>
    </location>
</feature>
<comment type="subcellular location">
    <subcellularLocation>
        <location evidence="1 7">Nucleus</location>
    </subcellularLocation>
</comment>
<evidence type="ECO:0000256" key="6">
    <source>
        <dbReference type="ARBA" id="ARBA00023242"/>
    </source>
</evidence>
<dbReference type="HOGENOM" id="CLU_001360_2_0_1"/>
<dbReference type="SMART" id="SM00761">
    <property type="entry name" value="HDAC_interact"/>
    <property type="match status" value="1"/>
</dbReference>
<dbReference type="FunFam" id="1.20.1160.11:FF:000002">
    <property type="entry name" value="Paired amphipathic helix protein SIN3"/>
    <property type="match status" value="1"/>
</dbReference>
<evidence type="ECO:0000313" key="10">
    <source>
        <dbReference type="EMBL" id="EFE34907.1"/>
    </source>
</evidence>
<dbReference type="eggNOG" id="KOG4204">
    <property type="taxonomic scope" value="Eukaryota"/>
</dbReference>
<evidence type="ECO:0000256" key="7">
    <source>
        <dbReference type="PROSITE-ProRule" id="PRU00810"/>
    </source>
</evidence>
<dbReference type="Gene3D" id="1.20.1160.11">
    <property type="entry name" value="Paired amphipathic helix"/>
    <property type="match status" value="3"/>
</dbReference>
<keyword evidence="11" id="KW-1185">Reference proteome</keyword>
<dbReference type="EMBL" id="ABSU01000004">
    <property type="protein sequence ID" value="EFE34907.1"/>
    <property type="molecule type" value="Genomic_DNA"/>
</dbReference>
<feature type="region of interest" description="Disordered" evidence="8">
    <location>
        <begin position="1313"/>
        <end position="1367"/>
    </location>
</feature>
<sequence length="1367" mass="154599">MAPNKQDALSYLDQVKVRFVEQPEVYNRFLDIMKDFKSQAIDTPGVIQRVSTLFNGHPALIQGFNTFLPPGYRIECGTDDNPDAIRVTTPSGTNTISMQSGSRPSLGAPEGAGPAVQSAPASRPEYYDQPRSAWQHGHAQQQAQPGHPSGAPGSYSPKSQHMAAGMYGQQQQSRHNPSQDTQYDYQAQHEQQASSEAASMVHQQEQRGVSQLQNAVSVASGASRQPMMQLPPGSHTPGPSQPMGSMAAGMGPSGVMPGQVDASKRGPVEFNHAISYVNKIKNRFSDSPEIYKQFLEILQTYQRESKPIQDVYTQVTHLFGAAPDLLEDFKQFLPESAAQAKAQATPSTRQSQEEVPIISNVRGEPGYGSAGLPQPQMARSDVKMPPLGQFNVKDSTKENKKRRGAPGAQAVSGGMPGMQPAVGDMNGAQMNKNGPQQIGMNKRTKLSHKPSATDAHQPTISPTLVPALPEPIPPSFSLTPSHEEYAFFDRVKKFIGNKQTFGEFLKLCNLYSADLIDRNVLVNRAAGFIGANQEIMSWFKRFMHIEPKDELIEPKAKPDSGSVNLSHCRALGPSYRLLPKRERQKACSGRDELCRSVLNDDWASHPTWASEDSGFVAHRKNQYEDALHRIEEDRHDYDHHIEACIRTIQLLEPLVQQISLMSDSDRSSFKLPPGLGGQSETIYRRVIKKIYDREPGQRVIEEMFNRPCLVLPIVLARLKQKCEEWKATQREWDKVWREQMQKGFWRSLDHQAIIMKGNDKKVFLSKHIQHEIQTKFEEGRNRRRTGVHVSNYQMDFAFEDSEVVLDATHLLLCYLDHSSAGFGADPQRVMAFIKDFIPVFFGIDREAFKNYLSEVYDSSSASEDADDDSSPDEAPIRPKRITSGKKFELLREVLNRCPDRSNRPELDLRAGSTAASRASTPLSMNDSTPAPRSGDNFDIAELRWMDHPTRGNFHHKREYPLNEPYKKKVHHFYCNLTIYCFLYTFEILYRRLLNVKQYEKEAHEAVRRSMAPKAALELGMIDKTPADLLYDTDPKANLYHQIIRMCEEAITGNLELTHLEETLRRFYMKNGWQLYQLDRIMGGIAKYAAGVFNGDVKDRSSDVINLFYKEREKEETTHNQELQYRKQVERLIKEGDIYRVTFVPASKHVLVQLLTPDQSTLESDGLGHEARWSYYVSAYTMRDPTEGVLFSDMRMPFLKRNLPPKMDSDEEYNNFYKPLVHHDGLVIRICANSYNILYEPGTQDWWYRHETNKEIKVPENMREYASLKEKRRDRFRGKFVNNPAWARGLSKDEVDKSNQQFRTWVGAVAEDTAPAVATSDTAAEPKSDDKAASSASREKDTAAPKVKGEEPADEDQEMGGVDAESSK</sequence>
<evidence type="ECO:0000256" key="8">
    <source>
        <dbReference type="SAM" id="MobiDB-lite"/>
    </source>
</evidence>
<feature type="compositionally biased region" description="Polar residues" evidence="8">
    <location>
        <begin position="201"/>
        <end position="223"/>
    </location>
</feature>
<dbReference type="STRING" id="663331.D4ANP6"/>
<evidence type="ECO:0000256" key="1">
    <source>
        <dbReference type="ARBA" id="ARBA00004123"/>
    </source>
</evidence>
<evidence type="ECO:0000313" key="11">
    <source>
        <dbReference type="Proteomes" id="UP000008866"/>
    </source>
</evidence>
<dbReference type="Pfam" id="PF08295">
    <property type="entry name" value="Sin3_corepress"/>
    <property type="match status" value="1"/>
</dbReference>
<evidence type="ECO:0000256" key="5">
    <source>
        <dbReference type="ARBA" id="ARBA00023163"/>
    </source>
</evidence>
<dbReference type="InterPro" id="IPR031693">
    <property type="entry name" value="Sin3_C"/>
</dbReference>
<dbReference type="GO" id="GO:0033698">
    <property type="term" value="C:Rpd3L complex"/>
    <property type="evidence" value="ECO:0007669"/>
    <property type="project" value="UniProtKB-ARBA"/>
</dbReference>
<feature type="region of interest" description="Disordered" evidence="8">
    <location>
        <begin position="898"/>
        <end position="932"/>
    </location>
</feature>
<dbReference type="Proteomes" id="UP000008866">
    <property type="component" value="Unassembled WGS sequence"/>
</dbReference>
<dbReference type="GO" id="GO:0000122">
    <property type="term" value="P:negative regulation of transcription by RNA polymerase II"/>
    <property type="evidence" value="ECO:0007669"/>
    <property type="project" value="TreeGrafter"/>
</dbReference>
<accession>D4ANP6</accession>
<dbReference type="InterPro" id="IPR013194">
    <property type="entry name" value="HDAC_interact_dom"/>
</dbReference>
<feature type="compositionally biased region" description="Polar residues" evidence="8">
    <location>
        <begin position="168"/>
        <end position="185"/>
    </location>
</feature>
<evidence type="ECO:0000256" key="4">
    <source>
        <dbReference type="ARBA" id="ARBA00023015"/>
    </source>
</evidence>
<feature type="compositionally biased region" description="Polar residues" evidence="8">
    <location>
        <begin position="921"/>
        <end position="930"/>
    </location>
</feature>
<evidence type="ECO:0000256" key="2">
    <source>
        <dbReference type="ARBA" id="ARBA00022491"/>
    </source>
</evidence>
<comment type="caution">
    <text evidence="10">The sequence shown here is derived from an EMBL/GenBank/DDBJ whole genome shotgun (WGS) entry which is preliminary data.</text>
</comment>
<feature type="region of interest" description="Disordered" evidence="8">
    <location>
        <begin position="859"/>
        <end position="878"/>
    </location>
</feature>
<keyword evidence="3" id="KW-0677">Repeat</keyword>
<feature type="compositionally biased region" description="Polar residues" evidence="8">
    <location>
        <begin position="89"/>
        <end position="103"/>
    </location>
</feature>
<feature type="region of interest" description="Disordered" evidence="8">
    <location>
        <begin position="340"/>
        <end position="463"/>
    </location>
</feature>
<dbReference type="GeneID" id="9526238"/>
<keyword evidence="5" id="KW-0804">Transcription</keyword>
<feature type="compositionally biased region" description="Low complexity" evidence="8">
    <location>
        <begin position="186"/>
        <end position="199"/>
    </location>
</feature>
<dbReference type="KEGG" id="abe:ARB_05863"/>
<keyword evidence="6 7" id="KW-0539">Nucleus</keyword>
<feature type="compositionally biased region" description="Low complexity" evidence="8">
    <location>
        <begin position="909"/>
        <end position="920"/>
    </location>
</feature>
<reference evidence="11" key="1">
    <citation type="journal article" date="2011" name="Genome Biol.">
        <title>Comparative and functional genomics provide insights into the pathogenicity of dermatophytic fungi.</title>
        <authorList>
            <person name="Burmester A."/>
            <person name="Shelest E."/>
            <person name="Gloeckner G."/>
            <person name="Heddergott C."/>
            <person name="Schindler S."/>
            <person name="Staib P."/>
            <person name="Heidel A."/>
            <person name="Felder M."/>
            <person name="Petzold A."/>
            <person name="Szafranski K."/>
            <person name="Feuermann M."/>
            <person name="Pedruzzi I."/>
            <person name="Priebe S."/>
            <person name="Groth M."/>
            <person name="Winkler R."/>
            <person name="Li W."/>
            <person name="Kniemeyer O."/>
            <person name="Schroeckh V."/>
            <person name="Hertweck C."/>
            <person name="Hube B."/>
            <person name="White T.C."/>
            <person name="Platzer M."/>
            <person name="Guthke R."/>
            <person name="Heitman J."/>
            <person name="Woestemeyer J."/>
            <person name="Zipfel P.F."/>
            <person name="Monod M."/>
            <person name="Brakhage A.A."/>
        </authorList>
    </citation>
    <scope>NUCLEOTIDE SEQUENCE [LARGE SCALE GENOMIC DNA]</scope>
    <source>
        <strain evidence="11">ATCC MYA-4681 / CBS 112371</strain>
    </source>
</reference>
<dbReference type="GO" id="GO:0010628">
    <property type="term" value="P:positive regulation of gene expression"/>
    <property type="evidence" value="ECO:0007669"/>
    <property type="project" value="UniProtKB-ARBA"/>
</dbReference>
<dbReference type="PROSITE" id="PS51477">
    <property type="entry name" value="PAH"/>
    <property type="match status" value="2"/>
</dbReference>
<feature type="compositionally biased region" description="Polar residues" evidence="8">
    <location>
        <begin position="428"/>
        <end position="439"/>
    </location>
</feature>
<dbReference type="RefSeq" id="XP_003015552.1">
    <property type="nucleotide sequence ID" value="XM_003015506.1"/>
</dbReference>
<dbReference type="FunFam" id="1.20.1160.11:FF:000003">
    <property type="entry name" value="Paired amphipathic helix SIN3-like protein"/>
    <property type="match status" value="1"/>
</dbReference>
<dbReference type="GO" id="GO:0003714">
    <property type="term" value="F:transcription corepressor activity"/>
    <property type="evidence" value="ECO:0007669"/>
    <property type="project" value="InterPro"/>
</dbReference>